<name>A0ABP9E836_9GAMM</name>
<evidence type="ECO:0000256" key="1">
    <source>
        <dbReference type="SAM" id="MobiDB-lite"/>
    </source>
</evidence>
<proteinExistence type="predicted"/>
<accession>A0ABP9E836</accession>
<evidence type="ECO:0000313" key="3">
    <source>
        <dbReference type="Proteomes" id="UP001499988"/>
    </source>
</evidence>
<keyword evidence="3" id="KW-1185">Reference proteome</keyword>
<dbReference type="EMBL" id="BAABJZ010000001">
    <property type="protein sequence ID" value="GAA4871277.1"/>
    <property type="molecule type" value="Genomic_DNA"/>
</dbReference>
<evidence type="ECO:0000313" key="2">
    <source>
        <dbReference type="EMBL" id="GAA4871277.1"/>
    </source>
</evidence>
<gene>
    <name evidence="2" type="ORF">GCM10023333_00020</name>
</gene>
<feature type="region of interest" description="Disordered" evidence="1">
    <location>
        <begin position="1"/>
        <end position="26"/>
    </location>
</feature>
<organism evidence="2 3">
    <name type="scientific">Ferrimonas pelagia</name>
    <dbReference type="NCBI Taxonomy" id="1177826"/>
    <lineage>
        <taxon>Bacteria</taxon>
        <taxon>Pseudomonadati</taxon>
        <taxon>Pseudomonadota</taxon>
        <taxon>Gammaproteobacteria</taxon>
        <taxon>Alteromonadales</taxon>
        <taxon>Ferrimonadaceae</taxon>
        <taxon>Ferrimonas</taxon>
    </lineage>
</organism>
<protein>
    <submittedName>
        <fullName evidence="2">Uncharacterized protein</fullName>
    </submittedName>
</protein>
<dbReference type="Proteomes" id="UP001499988">
    <property type="component" value="Unassembled WGS sequence"/>
</dbReference>
<comment type="caution">
    <text evidence="2">The sequence shown here is derived from an EMBL/GenBank/DDBJ whole genome shotgun (WGS) entry which is preliminary data.</text>
</comment>
<sequence length="39" mass="4621">MLLQHPQYPNMGRPFGPATGQDKSDLRSRRDVWLLRNLR</sequence>
<reference evidence="3" key="1">
    <citation type="journal article" date="2019" name="Int. J. Syst. Evol. Microbiol.">
        <title>The Global Catalogue of Microorganisms (GCM) 10K type strain sequencing project: providing services to taxonomists for standard genome sequencing and annotation.</title>
        <authorList>
            <consortium name="The Broad Institute Genomics Platform"/>
            <consortium name="The Broad Institute Genome Sequencing Center for Infectious Disease"/>
            <person name="Wu L."/>
            <person name="Ma J."/>
        </authorList>
    </citation>
    <scope>NUCLEOTIDE SEQUENCE [LARGE SCALE GENOMIC DNA]</scope>
    <source>
        <strain evidence="3">JCM 18401</strain>
    </source>
</reference>